<keyword evidence="7" id="KW-0812">Transmembrane</keyword>
<dbReference type="GO" id="GO:0005886">
    <property type="term" value="C:plasma membrane"/>
    <property type="evidence" value="ECO:0007669"/>
    <property type="project" value="UniProtKB-SubCell"/>
</dbReference>
<dbReference type="Pfam" id="PF00672">
    <property type="entry name" value="HAMP"/>
    <property type="match status" value="1"/>
</dbReference>
<evidence type="ECO:0000259" key="8">
    <source>
        <dbReference type="PROSITE" id="PS50885"/>
    </source>
</evidence>
<dbReference type="Pfam" id="PF06580">
    <property type="entry name" value="His_kinase"/>
    <property type="match status" value="1"/>
</dbReference>
<dbReference type="CDD" id="cd06225">
    <property type="entry name" value="HAMP"/>
    <property type="match status" value="1"/>
</dbReference>
<evidence type="ECO:0000256" key="5">
    <source>
        <dbReference type="ARBA" id="ARBA00022777"/>
    </source>
</evidence>
<dbReference type="PANTHER" id="PTHR34220:SF7">
    <property type="entry name" value="SENSOR HISTIDINE KINASE YPDA"/>
    <property type="match status" value="1"/>
</dbReference>
<evidence type="ECO:0000256" key="2">
    <source>
        <dbReference type="ARBA" id="ARBA00022475"/>
    </source>
</evidence>
<name>A0A7X0SJ54_9BACL</name>
<dbReference type="RefSeq" id="WP_185128576.1">
    <property type="nucleotide sequence ID" value="NZ_JACJVO010000009.1"/>
</dbReference>
<evidence type="ECO:0000256" key="1">
    <source>
        <dbReference type="ARBA" id="ARBA00004651"/>
    </source>
</evidence>
<keyword evidence="3" id="KW-0597">Phosphoprotein</keyword>
<dbReference type="InterPro" id="IPR050640">
    <property type="entry name" value="Bact_2-comp_sensor_kinase"/>
</dbReference>
<dbReference type="PROSITE" id="PS50885">
    <property type="entry name" value="HAMP"/>
    <property type="match status" value="1"/>
</dbReference>
<dbReference type="GO" id="GO:0000155">
    <property type="term" value="F:phosphorelay sensor kinase activity"/>
    <property type="evidence" value="ECO:0007669"/>
    <property type="project" value="InterPro"/>
</dbReference>
<dbReference type="EMBL" id="JACJVO010000009">
    <property type="protein sequence ID" value="MBB6730922.1"/>
    <property type="molecule type" value="Genomic_DNA"/>
</dbReference>
<keyword evidence="6 7" id="KW-0472">Membrane</keyword>
<evidence type="ECO:0000256" key="4">
    <source>
        <dbReference type="ARBA" id="ARBA00022679"/>
    </source>
</evidence>
<dbReference type="AlphaFoldDB" id="A0A7X0SJ54"/>
<keyword evidence="7" id="KW-1133">Transmembrane helix</keyword>
<keyword evidence="10" id="KW-1185">Reference proteome</keyword>
<keyword evidence="2" id="KW-1003">Cell membrane</keyword>
<feature type="transmembrane region" description="Helical" evidence="7">
    <location>
        <begin position="294"/>
        <end position="313"/>
    </location>
</feature>
<evidence type="ECO:0000313" key="9">
    <source>
        <dbReference type="EMBL" id="MBB6730922.1"/>
    </source>
</evidence>
<dbReference type="PANTHER" id="PTHR34220">
    <property type="entry name" value="SENSOR HISTIDINE KINASE YPDA"/>
    <property type="match status" value="1"/>
</dbReference>
<accession>A0A7X0SJ54</accession>
<sequence>MRSKARVFHKVNDIPLKYKFLLIYLLCVLLPIMTINIFFYQRNSADIKSREQDNLRKSIERASGELLGMIDEAVALSHSIAGDDAIYEALDRKYETPVDYYDVYNGFLRDKLTRYMSANILEVRIFTNNRTIQTGSNYHVIGNVSVELPWLEQLKQSDGNIVVVAYNENSTFTPGKRISVVSRMNTFASYGKFDKYLLVDLNVGKISSILNREIDSLQLRLVDDRNRVVAASSLAGKQQEPLLSRAPDTAAGGKPGYVMEREIGDVSYLKGWKLVGVADTRHIDSLLGDARRSIFWLAIISTFIPSLLIFIILRSYHFRVKKLSRHMEKFRSEKFDRIDIQEGRDEIGGLIRTFNAMTGKITSLINDVYKLEIRQKSFELERVRTELSMLQSQMNPHFLFNTLNALLVVCTKNGYTDVTEIIKNLSLLMRRLLSRTDGLVPVEEELQFTSMYLQIEKFRFGSLFHYDFDVDPRTLPLLIPRMSIQPLVENACKHGLQARKDNRTIRVAVKLTERALEANVIDNGVGMEEGKLKQLMEDVRSDRAMDGHVGIRNVYRRLELFYRENVRFVVESDPGSGTRAGFRIPLARLETSDCQKEA</sequence>
<feature type="domain" description="HAMP" evidence="8">
    <location>
        <begin position="314"/>
        <end position="366"/>
    </location>
</feature>
<dbReference type="Gene3D" id="6.10.340.10">
    <property type="match status" value="1"/>
</dbReference>
<reference evidence="9 10" key="1">
    <citation type="submission" date="2020-08" db="EMBL/GenBank/DDBJ databases">
        <title>Cohnella phylogeny.</title>
        <authorList>
            <person name="Dunlap C."/>
        </authorList>
    </citation>
    <scope>NUCLEOTIDE SEQUENCE [LARGE SCALE GENOMIC DNA]</scope>
    <source>
        <strain evidence="9 10">CBP 2801</strain>
    </source>
</reference>
<gene>
    <name evidence="9" type="ORF">H7C18_08400</name>
</gene>
<organism evidence="9 10">
    <name type="scientific">Cohnella zeiphila</name>
    <dbReference type="NCBI Taxonomy" id="2761120"/>
    <lineage>
        <taxon>Bacteria</taxon>
        <taxon>Bacillati</taxon>
        <taxon>Bacillota</taxon>
        <taxon>Bacilli</taxon>
        <taxon>Bacillales</taxon>
        <taxon>Paenibacillaceae</taxon>
        <taxon>Cohnella</taxon>
    </lineage>
</organism>
<dbReference type="Gene3D" id="3.30.565.10">
    <property type="entry name" value="Histidine kinase-like ATPase, C-terminal domain"/>
    <property type="match status" value="1"/>
</dbReference>
<protein>
    <submittedName>
        <fullName evidence="9">Sensor histidine kinase</fullName>
    </submittedName>
</protein>
<keyword evidence="5 9" id="KW-0418">Kinase</keyword>
<dbReference type="InterPro" id="IPR010559">
    <property type="entry name" value="Sig_transdc_His_kin_internal"/>
</dbReference>
<comment type="caution">
    <text evidence="9">The sequence shown here is derived from an EMBL/GenBank/DDBJ whole genome shotgun (WGS) entry which is preliminary data.</text>
</comment>
<dbReference type="Pfam" id="PF02518">
    <property type="entry name" value="HATPase_c"/>
    <property type="match status" value="1"/>
</dbReference>
<feature type="transmembrane region" description="Helical" evidence="7">
    <location>
        <begin position="21"/>
        <end position="40"/>
    </location>
</feature>
<dbReference type="InterPro" id="IPR003594">
    <property type="entry name" value="HATPase_dom"/>
</dbReference>
<evidence type="ECO:0000256" key="7">
    <source>
        <dbReference type="SAM" id="Phobius"/>
    </source>
</evidence>
<keyword evidence="4" id="KW-0808">Transferase</keyword>
<comment type="subcellular location">
    <subcellularLocation>
        <location evidence="1">Cell membrane</location>
        <topology evidence="1">Multi-pass membrane protein</topology>
    </subcellularLocation>
</comment>
<evidence type="ECO:0000256" key="3">
    <source>
        <dbReference type="ARBA" id="ARBA00022553"/>
    </source>
</evidence>
<dbReference type="SUPFAM" id="SSF55874">
    <property type="entry name" value="ATPase domain of HSP90 chaperone/DNA topoisomerase II/histidine kinase"/>
    <property type="match status" value="1"/>
</dbReference>
<dbReference type="InterPro" id="IPR036890">
    <property type="entry name" value="HATPase_C_sf"/>
</dbReference>
<evidence type="ECO:0000313" key="10">
    <source>
        <dbReference type="Proteomes" id="UP000564644"/>
    </source>
</evidence>
<proteinExistence type="predicted"/>
<evidence type="ECO:0000256" key="6">
    <source>
        <dbReference type="ARBA" id="ARBA00023136"/>
    </source>
</evidence>
<dbReference type="Proteomes" id="UP000564644">
    <property type="component" value="Unassembled WGS sequence"/>
</dbReference>
<dbReference type="InterPro" id="IPR003660">
    <property type="entry name" value="HAMP_dom"/>
</dbReference>